<feature type="compositionally biased region" description="Polar residues" evidence="4">
    <location>
        <begin position="160"/>
        <end position="170"/>
    </location>
</feature>
<feature type="compositionally biased region" description="Polar residues" evidence="4">
    <location>
        <begin position="132"/>
        <end position="153"/>
    </location>
</feature>
<dbReference type="InterPro" id="IPR036864">
    <property type="entry name" value="Zn2-C6_fun-type_DNA-bd_sf"/>
</dbReference>
<feature type="compositionally biased region" description="Polar residues" evidence="4">
    <location>
        <begin position="1"/>
        <end position="19"/>
    </location>
</feature>
<dbReference type="Proteomes" id="UP000306050">
    <property type="component" value="Chromosome SGRAM_15"/>
</dbReference>
<dbReference type="CDD" id="cd00067">
    <property type="entry name" value="GAL4"/>
    <property type="match status" value="1"/>
</dbReference>
<evidence type="ECO:0000313" key="7">
    <source>
        <dbReference type="Proteomes" id="UP000306050"/>
    </source>
</evidence>
<feature type="domain" description="Zn(2)-C6 fungal-type" evidence="5">
    <location>
        <begin position="42"/>
        <end position="71"/>
    </location>
</feature>
<dbReference type="EMBL" id="SRRM01000008">
    <property type="protein sequence ID" value="TKY88624.1"/>
    <property type="molecule type" value="Genomic_DNA"/>
</dbReference>
<keyword evidence="3" id="KW-0539">Nucleus</keyword>
<dbReference type="Pfam" id="PF04082">
    <property type="entry name" value="Fungal_trans"/>
    <property type="match status" value="1"/>
</dbReference>
<feature type="region of interest" description="Disordered" evidence="4">
    <location>
        <begin position="1"/>
        <end position="35"/>
    </location>
</feature>
<feature type="compositionally biased region" description="Low complexity" evidence="4">
    <location>
        <begin position="648"/>
        <end position="678"/>
    </location>
</feature>
<dbReference type="GO" id="GO:0003677">
    <property type="term" value="F:DNA binding"/>
    <property type="evidence" value="ECO:0007669"/>
    <property type="project" value="InterPro"/>
</dbReference>
<evidence type="ECO:0000259" key="5">
    <source>
        <dbReference type="PROSITE" id="PS50048"/>
    </source>
</evidence>
<dbReference type="Pfam" id="PF00172">
    <property type="entry name" value="Zn_clus"/>
    <property type="match status" value="1"/>
</dbReference>
<dbReference type="GO" id="GO:0008270">
    <property type="term" value="F:zinc ion binding"/>
    <property type="evidence" value="ECO:0007669"/>
    <property type="project" value="InterPro"/>
</dbReference>
<proteinExistence type="predicted"/>
<comment type="subcellular location">
    <subcellularLocation>
        <location evidence="1">Nucleus</location>
    </subcellularLocation>
</comment>
<dbReference type="InterPro" id="IPR050613">
    <property type="entry name" value="Sec_Metabolite_Reg"/>
</dbReference>
<dbReference type="PANTHER" id="PTHR31001:SF56">
    <property type="entry name" value="ZN(2)-C6 FUNGAL-TYPE DOMAIN-CONTAINING PROTEIN"/>
    <property type="match status" value="1"/>
</dbReference>
<dbReference type="Gene3D" id="4.10.240.10">
    <property type="entry name" value="Zn(2)-C6 fungal-type DNA-binding domain"/>
    <property type="match status" value="1"/>
</dbReference>
<dbReference type="AlphaFoldDB" id="A0A4U7KVC7"/>
<dbReference type="CDD" id="cd12148">
    <property type="entry name" value="fungal_TF_MHR"/>
    <property type="match status" value="1"/>
</dbReference>
<dbReference type="GO" id="GO:0005634">
    <property type="term" value="C:nucleus"/>
    <property type="evidence" value="ECO:0007669"/>
    <property type="project" value="UniProtKB-SubCell"/>
</dbReference>
<dbReference type="OrthoDB" id="2548401at2759"/>
<evidence type="ECO:0000256" key="1">
    <source>
        <dbReference type="ARBA" id="ARBA00004123"/>
    </source>
</evidence>
<evidence type="ECO:0000256" key="4">
    <source>
        <dbReference type="SAM" id="MobiDB-lite"/>
    </source>
</evidence>
<evidence type="ECO:0000256" key="3">
    <source>
        <dbReference type="ARBA" id="ARBA00023242"/>
    </source>
</evidence>
<feature type="region of interest" description="Disordered" evidence="4">
    <location>
        <begin position="79"/>
        <end position="198"/>
    </location>
</feature>
<dbReference type="PROSITE" id="PS50048">
    <property type="entry name" value="ZN2_CY6_FUNGAL_2"/>
    <property type="match status" value="1"/>
</dbReference>
<dbReference type="SUPFAM" id="SSF57701">
    <property type="entry name" value="Zn2/Cys6 DNA-binding domain"/>
    <property type="match status" value="1"/>
</dbReference>
<dbReference type="KEGG" id="sgra:EX895_002613"/>
<dbReference type="GO" id="GO:0006351">
    <property type="term" value="P:DNA-templated transcription"/>
    <property type="evidence" value="ECO:0007669"/>
    <property type="project" value="InterPro"/>
</dbReference>
<dbReference type="PANTHER" id="PTHR31001">
    <property type="entry name" value="UNCHARACTERIZED TRANSCRIPTIONAL REGULATORY PROTEIN"/>
    <property type="match status" value="1"/>
</dbReference>
<comment type="caution">
    <text evidence="6">The sequence shown here is derived from an EMBL/GenBank/DDBJ whole genome shotgun (WGS) entry which is preliminary data.</text>
</comment>
<dbReference type="InterPro" id="IPR001138">
    <property type="entry name" value="Zn2Cys6_DnaBD"/>
</dbReference>
<evidence type="ECO:0000313" key="6">
    <source>
        <dbReference type="EMBL" id="TKY88624.1"/>
    </source>
</evidence>
<dbReference type="InterPro" id="IPR007219">
    <property type="entry name" value="XnlR_reg_dom"/>
</dbReference>
<accession>A0A4U7KVC7</accession>
<keyword evidence="2" id="KW-0479">Metal-binding</keyword>
<organism evidence="6 7">
    <name type="scientific">Sporisorium graminicola</name>
    <dbReference type="NCBI Taxonomy" id="280036"/>
    <lineage>
        <taxon>Eukaryota</taxon>
        <taxon>Fungi</taxon>
        <taxon>Dikarya</taxon>
        <taxon>Basidiomycota</taxon>
        <taxon>Ustilaginomycotina</taxon>
        <taxon>Ustilaginomycetes</taxon>
        <taxon>Ustilaginales</taxon>
        <taxon>Ustilaginaceae</taxon>
        <taxon>Sporisorium</taxon>
    </lineage>
</organism>
<feature type="region of interest" description="Disordered" evidence="4">
    <location>
        <begin position="648"/>
        <end position="694"/>
    </location>
</feature>
<protein>
    <recommendedName>
        <fullName evidence="5">Zn(2)-C6 fungal-type domain-containing protein</fullName>
    </recommendedName>
</protein>
<dbReference type="SMART" id="SM00066">
    <property type="entry name" value="GAL4"/>
    <property type="match status" value="1"/>
</dbReference>
<dbReference type="GO" id="GO:0000981">
    <property type="term" value="F:DNA-binding transcription factor activity, RNA polymerase II-specific"/>
    <property type="evidence" value="ECO:0007669"/>
    <property type="project" value="InterPro"/>
</dbReference>
<dbReference type="RefSeq" id="XP_029740609.1">
    <property type="nucleotide sequence ID" value="XM_029883211.1"/>
</dbReference>
<feature type="compositionally biased region" description="Polar residues" evidence="4">
    <location>
        <begin position="94"/>
        <end position="107"/>
    </location>
</feature>
<sequence length="742" mass="82256">MQQQQRGSSLSPRTANTSIPSEPPEPPVKKKRKSPLFSKARSCIACRSAKLRCDLDWPCANCVRRGLAQACPGFVPHERRATSDQRAPHVSIDSAHTSSPSHGQSQCPVVEPRQDSTAQLQAVAHHQPIPSPRQQRQLNPTQAAQAGPSSSDAWQRPQYYGQSAHSSYLASNLPPPSPTLENRIHSANSKRPRRAPQDSWVQMETDYRFFLDVVQEGIDASIVQEYQAHIAWMFCPIEASKLISVFDATDDDAAALCLVIKVVMFAWQTAVHQDSPTGAERVREVAFQQCWRTLDKAQWSQCNSLTIQQALFLLCIFLLNFEGGLMSDRFSSVFGICVAKAIESGLYTDARVGQGNDHSIERQRQILFWELYSLDAFRSLAYCRPCFFQDATITAAKPSVLTEDDAFHTIKYENAQIINRFMTHHIHSSRTNFQETMDLDLQVRQLFERIPSHLRVRRASRLSAGAQKQTVRQVLQGCTIALNIHQTLLTLYRPWFVSTTLQEAQGKGDRQSAQYQRAKLCIGESASAMIDLCSRAYAVDPQTTMHWAFFLHHTFNAGVCRAMQAIYGHPSDPLYYSAVDDVDEAIELLDKTQEHGCGTVWLPKSHVLRKLRQRIDKASNGAARNGDGEQSRRASNFGLLGATVPLEQTGQSSTSGAGQQQLQPGAEAFSSSSSSAAAPVHSHDVGSAMTDETGSTSGWLDLLNTDAFTLSMADLWNAESLLSLEQSVNTPLSPNAAWNTPL</sequence>
<gene>
    <name evidence="6" type="ORF">EX895_002613</name>
</gene>
<reference evidence="6 7" key="1">
    <citation type="submission" date="2019-05" db="EMBL/GenBank/DDBJ databases">
        <title>Sporisorium graminicola CBS 10092 draft sequencing and annotation.</title>
        <authorList>
            <person name="Solano-Gonzalez S."/>
            <person name="Caddick M.X."/>
            <person name="Darby A."/>
        </authorList>
    </citation>
    <scope>NUCLEOTIDE SEQUENCE [LARGE SCALE GENOMIC DNA]</scope>
    <source>
        <strain evidence="6 7">CBS 10092</strain>
    </source>
</reference>
<evidence type="ECO:0000256" key="2">
    <source>
        <dbReference type="ARBA" id="ARBA00022723"/>
    </source>
</evidence>
<name>A0A4U7KVC7_9BASI</name>
<dbReference type="PROSITE" id="PS00463">
    <property type="entry name" value="ZN2_CY6_FUNGAL_1"/>
    <property type="match status" value="1"/>
</dbReference>
<dbReference type="GeneID" id="40725508"/>
<keyword evidence="7" id="KW-1185">Reference proteome</keyword>